<feature type="region of interest" description="Disordered" evidence="12">
    <location>
        <begin position="691"/>
        <end position="768"/>
    </location>
</feature>
<evidence type="ECO:0000256" key="7">
    <source>
        <dbReference type="ARBA" id="ARBA00022984"/>
    </source>
</evidence>
<dbReference type="GO" id="GO:0004180">
    <property type="term" value="F:carboxypeptidase activity"/>
    <property type="evidence" value="ECO:0007669"/>
    <property type="project" value="UniProtKB-KW"/>
</dbReference>
<dbReference type="InterPro" id="IPR050396">
    <property type="entry name" value="Glycosyltr_51/Transpeptidase"/>
</dbReference>
<evidence type="ECO:0000259" key="13">
    <source>
        <dbReference type="Pfam" id="PF00905"/>
    </source>
</evidence>
<evidence type="ECO:0000256" key="8">
    <source>
        <dbReference type="ARBA" id="ARBA00023268"/>
    </source>
</evidence>
<dbReference type="AlphaFoldDB" id="A0A6J7IGM0"/>
<proteinExistence type="predicted"/>
<dbReference type="EMBL" id="CAFBMR010000133">
    <property type="protein sequence ID" value="CAB4930373.1"/>
    <property type="molecule type" value="Genomic_DNA"/>
</dbReference>
<dbReference type="InterPro" id="IPR001264">
    <property type="entry name" value="Glyco_trans_51"/>
</dbReference>
<evidence type="ECO:0000256" key="11">
    <source>
        <dbReference type="ARBA" id="ARBA00049902"/>
    </source>
</evidence>
<dbReference type="GO" id="GO:0030288">
    <property type="term" value="C:outer membrane-bounded periplasmic space"/>
    <property type="evidence" value="ECO:0007669"/>
    <property type="project" value="TreeGrafter"/>
</dbReference>
<feature type="domain" description="Penicillin-binding protein transpeptidase" evidence="13">
    <location>
        <begin position="358"/>
        <end position="622"/>
    </location>
</feature>
<dbReference type="GO" id="GO:0071555">
    <property type="term" value="P:cell wall organization"/>
    <property type="evidence" value="ECO:0007669"/>
    <property type="project" value="UniProtKB-KW"/>
</dbReference>
<dbReference type="GO" id="GO:0009252">
    <property type="term" value="P:peptidoglycan biosynthetic process"/>
    <property type="evidence" value="ECO:0007669"/>
    <property type="project" value="UniProtKB-KW"/>
</dbReference>
<evidence type="ECO:0000256" key="6">
    <source>
        <dbReference type="ARBA" id="ARBA00022960"/>
    </source>
</evidence>
<feature type="domain" description="Glycosyl transferase family 51" evidence="14">
    <location>
        <begin position="70"/>
        <end position="255"/>
    </location>
</feature>
<dbReference type="Pfam" id="PF00905">
    <property type="entry name" value="Transpeptidase"/>
    <property type="match status" value="1"/>
</dbReference>
<evidence type="ECO:0000256" key="1">
    <source>
        <dbReference type="ARBA" id="ARBA00022645"/>
    </source>
</evidence>
<dbReference type="InterPro" id="IPR036950">
    <property type="entry name" value="PBP_transglycosylase"/>
</dbReference>
<evidence type="ECO:0000256" key="3">
    <source>
        <dbReference type="ARBA" id="ARBA00022676"/>
    </source>
</evidence>
<dbReference type="FunFam" id="1.10.3810.10:FF:000001">
    <property type="entry name" value="Penicillin-binding protein 1A"/>
    <property type="match status" value="1"/>
</dbReference>
<dbReference type="GO" id="GO:0008955">
    <property type="term" value="F:peptidoglycan glycosyltransferase activity"/>
    <property type="evidence" value="ECO:0007669"/>
    <property type="project" value="UniProtKB-EC"/>
</dbReference>
<dbReference type="GO" id="GO:0008658">
    <property type="term" value="F:penicillin binding"/>
    <property type="evidence" value="ECO:0007669"/>
    <property type="project" value="InterPro"/>
</dbReference>
<keyword evidence="8" id="KW-0511">Multifunctional enzyme</keyword>
<keyword evidence="7" id="KW-0573">Peptidoglycan synthesis</keyword>
<evidence type="ECO:0000256" key="2">
    <source>
        <dbReference type="ARBA" id="ARBA00022670"/>
    </source>
</evidence>
<dbReference type="PANTHER" id="PTHR32282:SF33">
    <property type="entry name" value="PEPTIDOGLYCAN GLYCOSYLTRANSFERASE"/>
    <property type="match status" value="1"/>
</dbReference>
<dbReference type="EC" id="2.4.99.28" evidence="10"/>
<keyword evidence="3" id="KW-0328">Glycosyltransferase</keyword>
<keyword evidence="6" id="KW-0133">Cell shape</keyword>
<reference evidence="15" key="1">
    <citation type="submission" date="2020-05" db="EMBL/GenBank/DDBJ databases">
        <authorList>
            <person name="Chiriac C."/>
            <person name="Salcher M."/>
            <person name="Ghai R."/>
            <person name="Kavagutti S V."/>
        </authorList>
    </citation>
    <scope>NUCLEOTIDE SEQUENCE</scope>
</reference>
<evidence type="ECO:0000256" key="9">
    <source>
        <dbReference type="ARBA" id="ARBA00023316"/>
    </source>
</evidence>
<dbReference type="GO" id="GO:0008360">
    <property type="term" value="P:regulation of cell shape"/>
    <property type="evidence" value="ECO:0007669"/>
    <property type="project" value="UniProtKB-KW"/>
</dbReference>
<feature type="compositionally biased region" description="Pro residues" evidence="12">
    <location>
        <begin position="726"/>
        <end position="738"/>
    </location>
</feature>
<dbReference type="GO" id="GO:0006508">
    <property type="term" value="P:proteolysis"/>
    <property type="evidence" value="ECO:0007669"/>
    <property type="project" value="UniProtKB-KW"/>
</dbReference>
<evidence type="ECO:0000256" key="12">
    <source>
        <dbReference type="SAM" id="MobiDB-lite"/>
    </source>
</evidence>
<dbReference type="Gene3D" id="3.40.710.10">
    <property type="entry name" value="DD-peptidase/beta-lactamase superfamily"/>
    <property type="match status" value="1"/>
</dbReference>
<evidence type="ECO:0000256" key="4">
    <source>
        <dbReference type="ARBA" id="ARBA00022679"/>
    </source>
</evidence>
<feature type="compositionally biased region" description="Low complexity" evidence="12">
    <location>
        <begin position="707"/>
        <end position="725"/>
    </location>
</feature>
<dbReference type="SUPFAM" id="SSF56601">
    <property type="entry name" value="beta-lactamase/transpeptidase-like"/>
    <property type="match status" value="1"/>
</dbReference>
<sequence length="768" mass="80118">MNKRPSRLAGLVALLGVAILAGAVLAGMFFPVVGGLGALARQGITAFESVPDQLDEPQLPQRSVVLAADGSIIATVYYQNRVEVPLTSVAPVMREAIVAIEDSRFLEHNGMDLRGTLRALVSNSQTGSIQQGGSTLTQQYVKNVLIATATTASELDAAKGRTPSRKLREIRFALALERRYTKPEILERYLNIVYFGAGAYGVEAASRRYFNKAAADLTLPEAATLAGIVQAPTAFDPTRNPKLSQDRRNVVLRRMAELGYITSVAAEAAAAIPMKEILNSSLVENGCTSSYAPFFCDYVLQVMRTDPAFGEDAASREALLRRGGLTIRTTLQPQAQKSASAAVSTYIPNKDASGRAAAITMVTPQTGAIVAMTQNRDWGTSGRGNTTYNYNVNTAYGGSIGMQAGSTFKVFTAAAALEAGVSPAEQINASTPKTFENFTNCTTGEKFGPLTFNNSTGSGTYDMPTALAVSANTYFITLAERIGLCEQARIAESMGVMQGNGDSLLRVPSFSLGTMEVAPLSMAGAYATFANHGVFCTPVAILDITDRNGNQIAVPRANCRQVLDRNIADSVAAMLTGVIDGPVGNRTAASMSLDRPAGGKTGSTNDNAALWFCGFTPDLAAAVWAGDPRGGFQYPMADVTIKGVYYSTVYGSTIPGPIWRESMEGALAGSEPQAFELQTTGGLLPARTLTGNTVVLPSPSPSPSPSPTESGSASTSPSPSDSSSPSPSPGPTPSPSLSPSPSESGSASPSATDTSSASATETSASATP</sequence>
<dbReference type="Gene3D" id="1.10.3810.10">
    <property type="entry name" value="Biosynthetic peptidoglycan transglycosylase-like"/>
    <property type="match status" value="1"/>
</dbReference>
<dbReference type="InterPro" id="IPR001460">
    <property type="entry name" value="PCN-bd_Tpept"/>
</dbReference>
<dbReference type="SUPFAM" id="SSF53955">
    <property type="entry name" value="Lysozyme-like"/>
    <property type="match status" value="1"/>
</dbReference>
<name>A0A6J7IGM0_9ZZZZ</name>
<evidence type="ECO:0000256" key="5">
    <source>
        <dbReference type="ARBA" id="ARBA00022801"/>
    </source>
</evidence>
<accession>A0A6J7IGM0</accession>
<keyword evidence="1" id="KW-0121">Carboxypeptidase</keyword>
<evidence type="ECO:0000256" key="10">
    <source>
        <dbReference type="ARBA" id="ARBA00044770"/>
    </source>
</evidence>
<keyword evidence="9" id="KW-0961">Cell wall biogenesis/degradation</keyword>
<dbReference type="InterPro" id="IPR023346">
    <property type="entry name" value="Lysozyme-like_dom_sf"/>
</dbReference>
<dbReference type="InterPro" id="IPR012338">
    <property type="entry name" value="Beta-lactam/transpept-like"/>
</dbReference>
<organism evidence="15">
    <name type="scientific">freshwater metagenome</name>
    <dbReference type="NCBI Taxonomy" id="449393"/>
    <lineage>
        <taxon>unclassified sequences</taxon>
        <taxon>metagenomes</taxon>
        <taxon>ecological metagenomes</taxon>
    </lineage>
</organism>
<gene>
    <name evidence="15" type="ORF">UFOPK3610_01906</name>
</gene>
<keyword evidence="4" id="KW-0808">Transferase</keyword>
<comment type="catalytic activity">
    <reaction evidence="11">
        <text>[GlcNAc-(1-&gt;4)-Mur2Ac(oyl-L-Ala-gamma-D-Glu-L-Lys-D-Ala-D-Ala)](n)-di-trans,octa-cis-undecaprenyl diphosphate + beta-D-GlcNAc-(1-&gt;4)-Mur2Ac(oyl-L-Ala-gamma-D-Glu-L-Lys-D-Ala-D-Ala)-di-trans,octa-cis-undecaprenyl diphosphate = [GlcNAc-(1-&gt;4)-Mur2Ac(oyl-L-Ala-gamma-D-Glu-L-Lys-D-Ala-D-Ala)](n+1)-di-trans,octa-cis-undecaprenyl diphosphate + di-trans,octa-cis-undecaprenyl diphosphate + H(+)</text>
        <dbReference type="Rhea" id="RHEA:23708"/>
        <dbReference type="Rhea" id="RHEA-COMP:9602"/>
        <dbReference type="Rhea" id="RHEA-COMP:9603"/>
        <dbReference type="ChEBI" id="CHEBI:15378"/>
        <dbReference type="ChEBI" id="CHEBI:58405"/>
        <dbReference type="ChEBI" id="CHEBI:60033"/>
        <dbReference type="ChEBI" id="CHEBI:78435"/>
        <dbReference type="EC" id="2.4.99.28"/>
    </reaction>
</comment>
<dbReference type="PANTHER" id="PTHR32282">
    <property type="entry name" value="BINDING PROTEIN TRANSPEPTIDASE, PUTATIVE-RELATED"/>
    <property type="match status" value="1"/>
</dbReference>
<keyword evidence="5" id="KW-0378">Hydrolase</keyword>
<dbReference type="Pfam" id="PF00912">
    <property type="entry name" value="Transgly"/>
    <property type="match status" value="1"/>
</dbReference>
<evidence type="ECO:0000259" key="14">
    <source>
        <dbReference type="Pfam" id="PF00912"/>
    </source>
</evidence>
<feature type="compositionally biased region" description="Low complexity" evidence="12">
    <location>
        <begin position="739"/>
        <end position="768"/>
    </location>
</feature>
<keyword evidence="2" id="KW-0645">Protease</keyword>
<protein>
    <recommendedName>
        <fullName evidence="10">peptidoglycan glycosyltransferase</fullName>
        <ecNumber evidence="10">2.4.99.28</ecNumber>
    </recommendedName>
</protein>
<evidence type="ECO:0000313" key="15">
    <source>
        <dbReference type="EMBL" id="CAB4930373.1"/>
    </source>
</evidence>